<dbReference type="eggNOG" id="KOG0672">
    <property type="taxonomic scope" value="Eukaryota"/>
</dbReference>
<keyword evidence="5" id="KW-0456">Lyase</keyword>
<dbReference type="OrthoDB" id="1532798at2759"/>
<dbReference type="Gene3D" id="3.40.50.1950">
    <property type="entry name" value="Flavin prenyltransferase-like"/>
    <property type="match status" value="1"/>
</dbReference>
<feature type="domain" description="Flavoprotein" evidence="4">
    <location>
        <begin position="6"/>
        <end position="149"/>
    </location>
</feature>
<dbReference type="GO" id="GO:0010181">
    <property type="term" value="F:FMN binding"/>
    <property type="evidence" value="ECO:0007669"/>
    <property type="project" value="TreeGrafter"/>
</dbReference>
<dbReference type="PANTHER" id="PTHR14359:SF6">
    <property type="entry name" value="PHOSPHOPANTOTHENOYLCYSTEINE DECARBOXYLASE"/>
    <property type="match status" value="1"/>
</dbReference>
<evidence type="ECO:0000259" key="4">
    <source>
        <dbReference type="Pfam" id="PF02441"/>
    </source>
</evidence>
<dbReference type="eggNOG" id="KOG3230">
    <property type="taxonomic scope" value="Eukaryota"/>
</dbReference>
<evidence type="ECO:0000256" key="3">
    <source>
        <dbReference type="SAM" id="Coils"/>
    </source>
</evidence>
<dbReference type="STRING" id="1537102.L0AWK8"/>
<keyword evidence="6" id="KW-1185">Reference proteome</keyword>
<evidence type="ECO:0000256" key="1">
    <source>
        <dbReference type="ARBA" id="ARBA00022993"/>
    </source>
</evidence>
<dbReference type="RefSeq" id="XP_004829309.1">
    <property type="nucleotide sequence ID" value="XM_004829252.1"/>
</dbReference>
<dbReference type="InterPro" id="IPR003382">
    <property type="entry name" value="Flavoprotein"/>
</dbReference>
<dbReference type="GO" id="GO:0004633">
    <property type="term" value="F:phosphopantothenoylcysteine decarboxylase activity"/>
    <property type="evidence" value="ECO:0007669"/>
    <property type="project" value="UniProtKB-EC"/>
</dbReference>
<dbReference type="SUPFAM" id="SSF52507">
    <property type="entry name" value="Homo-oligomeric flavin-containing Cys decarboxylases, HFCD"/>
    <property type="match status" value="1"/>
</dbReference>
<gene>
    <name evidence="5" type="ORF">BEWA_024920</name>
</gene>
<comment type="similarity">
    <text evidence="2">Belongs to the HFCD (homooligomeric flavin containing Cys decarboxylase) superfamily.</text>
</comment>
<dbReference type="InterPro" id="IPR005024">
    <property type="entry name" value="Snf7_fam"/>
</dbReference>
<dbReference type="GeneID" id="15806258"/>
<dbReference type="Proteomes" id="UP000031512">
    <property type="component" value="Chromosome 1"/>
</dbReference>
<dbReference type="VEuPathDB" id="PiroplasmaDB:BEWA_024920"/>
<sequence>MSGKRHILIGITGSVAAIKVPEIIDGLIELVNKNQNSVLIKVVRTITAKEYFFGFDSCDKFEVVDDILPERAYNRSDPILHIELRRWADIFVICPLDANTLAKISNGLCDSLLTDIARSWDMRKPFLVYPCMNTFMYEHQITDKQISILQSFGIKVVPPIAKLLACGDYVYYLNMGGQSSKVDEKLRENKRQINRTIRELDRQRMAAEREEQVTISKLKNEAKMGRTKNVKIMAKDIVRNRKLASHYYHMKSQMVGILSQLQSAHSTNMLAANLKNVNKLMAQVSSKTNAVEFQKIMQGINRESEILNLKMDMMSEAVDDSLMGITPLYVVHFIITDPEGTEEEELIVSQILEELGIDATATLNTATCPVSSSGVKGMAHIEIEGHGQKYTNADDTLEDRINNLKK</sequence>
<dbReference type="Pfam" id="PF02441">
    <property type="entry name" value="Flavoprotein"/>
    <property type="match status" value="1"/>
</dbReference>
<dbReference type="AlphaFoldDB" id="L0AWK8"/>
<dbReference type="KEGG" id="beq:BEWA_024920"/>
<reference evidence="5 6" key="1">
    <citation type="journal article" date="2012" name="BMC Genomics">
        <title>Comparative genomic analysis and phylogenetic position of Theileria equi.</title>
        <authorList>
            <person name="Kappmeyer L.S."/>
            <person name="Thiagarajan M."/>
            <person name="Herndon D.R."/>
            <person name="Ramsay J.D."/>
            <person name="Caler E."/>
            <person name="Djikeng A."/>
            <person name="Gillespie J.J."/>
            <person name="Lau A.O."/>
            <person name="Roalson E.H."/>
            <person name="Silva J.C."/>
            <person name="Silva M.G."/>
            <person name="Suarez C.E."/>
            <person name="Ueti M.W."/>
            <person name="Nene V.M."/>
            <person name="Mealey R.H."/>
            <person name="Knowles D.P."/>
            <person name="Brayton K.A."/>
        </authorList>
    </citation>
    <scope>NUCLEOTIDE SEQUENCE [LARGE SCALE GENOMIC DNA]</scope>
    <source>
        <strain evidence="5 6">WA</strain>
    </source>
</reference>
<evidence type="ECO:0000256" key="2">
    <source>
        <dbReference type="ARBA" id="ARBA00038350"/>
    </source>
</evidence>
<keyword evidence="1" id="KW-0173">Coenzyme A biosynthesis</keyword>
<organism evidence="5 6">
    <name type="scientific">Theileria equi strain WA</name>
    <dbReference type="NCBI Taxonomy" id="1537102"/>
    <lineage>
        <taxon>Eukaryota</taxon>
        <taxon>Sar</taxon>
        <taxon>Alveolata</taxon>
        <taxon>Apicomplexa</taxon>
        <taxon>Aconoidasida</taxon>
        <taxon>Piroplasmida</taxon>
        <taxon>Theileriidae</taxon>
        <taxon>Theileria</taxon>
    </lineage>
</organism>
<dbReference type="InterPro" id="IPR036551">
    <property type="entry name" value="Flavin_trans-like"/>
</dbReference>
<evidence type="ECO:0000313" key="5">
    <source>
        <dbReference type="EMBL" id="AFZ79643.1"/>
    </source>
</evidence>
<accession>L0AWK8</accession>
<keyword evidence="3" id="KW-0175">Coiled coil</keyword>
<dbReference type="Gene3D" id="6.10.140.1230">
    <property type="match status" value="1"/>
</dbReference>
<dbReference type="GO" id="GO:0015937">
    <property type="term" value="P:coenzyme A biosynthetic process"/>
    <property type="evidence" value="ECO:0007669"/>
    <property type="project" value="UniProtKB-KW"/>
</dbReference>
<name>L0AWK8_THEEQ</name>
<dbReference type="GO" id="GO:0071513">
    <property type="term" value="C:phosphopantothenoylcysteine decarboxylase complex"/>
    <property type="evidence" value="ECO:0007669"/>
    <property type="project" value="TreeGrafter"/>
</dbReference>
<dbReference type="EC" id="4.1.1.36" evidence="5"/>
<dbReference type="GO" id="GO:0007034">
    <property type="term" value="P:vacuolar transport"/>
    <property type="evidence" value="ECO:0007669"/>
    <property type="project" value="InterPro"/>
</dbReference>
<dbReference type="PANTHER" id="PTHR14359">
    <property type="entry name" value="HOMO-OLIGOMERIC FLAVIN CONTAINING CYS DECARBOXYLASE FAMILY"/>
    <property type="match status" value="1"/>
</dbReference>
<evidence type="ECO:0000313" key="6">
    <source>
        <dbReference type="Proteomes" id="UP000031512"/>
    </source>
</evidence>
<feature type="coiled-coil region" evidence="3">
    <location>
        <begin position="183"/>
        <end position="210"/>
    </location>
</feature>
<protein>
    <submittedName>
        <fullName evidence="5">Flavoprotein domain containing protein</fullName>
        <ecNumber evidence="5">4.1.1.36</ecNumber>
    </submittedName>
</protein>
<dbReference type="EMBL" id="CP001669">
    <property type="protein sequence ID" value="AFZ79643.1"/>
    <property type="molecule type" value="Genomic_DNA"/>
</dbReference>
<proteinExistence type="inferred from homology"/>
<dbReference type="Pfam" id="PF03357">
    <property type="entry name" value="Snf7"/>
    <property type="match status" value="1"/>
</dbReference>